<reference evidence="2 3" key="1">
    <citation type="journal article" date="2016" name="Sci. Rep.">
        <title>The Dendrobium catenatum Lindl. genome sequence provides insights into polysaccharide synthase, floral development and adaptive evolution.</title>
        <authorList>
            <person name="Zhang G.Q."/>
            <person name="Xu Q."/>
            <person name="Bian C."/>
            <person name="Tsai W.C."/>
            <person name="Yeh C.M."/>
            <person name="Liu K.W."/>
            <person name="Yoshida K."/>
            <person name="Zhang L.S."/>
            <person name="Chang S.B."/>
            <person name="Chen F."/>
            <person name="Shi Y."/>
            <person name="Su Y.Y."/>
            <person name="Zhang Y.Q."/>
            <person name="Chen L.J."/>
            <person name="Yin Y."/>
            <person name="Lin M."/>
            <person name="Huang H."/>
            <person name="Deng H."/>
            <person name="Wang Z.W."/>
            <person name="Zhu S.L."/>
            <person name="Zhao X."/>
            <person name="Deng C."/>
            <person name="Niu S.C."/>
            <person name="Huang J."/>
            <person name="Wang M."/>
            <person name="Liu G.H."/>
            <person name="Yang H.J."/>
            <person name="Xiao X.J."/>
            <person name="Hsiao Y.Y."/>
            <person name="Wu W.L."/>
            <person name="Chen Y.Y."/>
            <person name="Mitsuda N."/>
            <person name="Ohme-Takagi M."/>
            <person name="Luo Y.B."/>
            <person name="Van de Peer Y."/>
            <person name="Liu Z.J."/>
        </authorList>
    </citation>
    <scope>NUCLEOTIDE SEQUENCE [LARGE SCALE GENOMIC DNA]</scope>
    <source>
        <tissue evidence="2">The whole plant</tissue>
    </source>
</reference>
<organism evidence="2 3">
    <name type="scientific">Dendrobium catenatum</name>
    <dbReference type="NCBI Taxonomy" id="906689"/>
    <lineage>
        <taxon>Eukaryota</taxon>
        <taxon>Viridiplantae</taxon>
        <taxon>Streptophyta</taxon>
        <taxon>Embryophyta</taxon>
        <taxon>Tracheophyta</taxon>
        <taxon>Spermatophyta</taxon>
        <taxon>Magnoliopsida</taxon>
        <taxon>Liliopsida</taxon>
        <taxon>Asparagales</taxon>
        <taxon>Orchidaceae</taxon>
        <taxon>Epidendroideae</taxon>
        <taxon>Malaxideae</taxon>
        <taxon>Dendrobiinae</taxon>
        <taxon>Dendrobium</taxon>
    </lineage>
</organism>
<evidence type="ECO:0000313" key="3">
    <source>
        <dbReference type="Proteomes" id="UP000233837"/>
    </source>
</evidence>
<dbReference type="Proteomes" id="UP000233837">
    <property type="component" value="Unassembled WGS sequence"/>
</dbReference>
<dbReference type="AlphaFoldDB" id="A0A2I0WUU6"/>
<feature type="region of interest" description="Disordered" evidence="1">
    <location>
        <begin position="366"/>
        <end position="412"/>
    </location>
</feature>
<proteinExistence type="predicted"/>
<protein>
    <submittedName>
        <fullName evidence="2">Uncharacterized protein</fullName>
    </submittedName>
</protein>
<feature type="region of interest" description="Disordered" evidence="1">
    <location>
        <begin position="95"/>
        <end position="131"/>
    </location>
</feature>
<evidence type="ECO:0000313" key="2">
    <source>
        <dbReference type="EMBL" id="PKU79403.1"/>
    </source>
</evidence>
<sequence length="412" mass="44822">MRSSISCYQSSFEVSNHSSNTSFINTSFLSLERESLNSLFSRVFFSPPAIAASCRRPSDPPDLNSSVVLLSSIDRPPLEQSSNNTEMLTSRSALQFPKEPLDLQSSPTSDLKGKGLLDPSSSNLRGTGGGMAAEGRWTAQASSIRSPSFVGNTALGVQVIGHKTMDSNQRDFEILRRKSQGPLMIKDVIEEAPRKVIYVEGKGKSIAVEELISMTPKADKAILEVNKIDPFASSSECSILVTSGNKFEILNMENDIMVEDGEKKGKLVDENNLLTNYSVGITTLDKSLAEKEDYCCGKTDSNMTKKNGVNGESTKVRLDKELRWNGISSQKSVRLKLESPGFGSLYMRPKEDGTTRANNSLALASVSQGKAPTARQRSPYKISSTFPDAAESPGPLTPKRSSSLVTFPRDKP</sequence>
<accession>A0A2I0WUU6</accession>
<evidence type="ECO:0000256" key="1">
    <source>
        <dbReference type="SAM" id="MobiDB-lite"/>
    </source>
</evidence>
<dbReference type="EMBL" id="KZ502442">
    <property type="protein sequence ID" value="PKU79403.1"/>
    <property type="molecule type" value="Genomic_DNA"/>
</dbReference>
<reference evidence="2 3" key="2">
    <citation type="journal article" date="2017" name="Nature">
        <title>The Apostasia genome and the evolution of orchids.</title>
        <authorList>
            <person name="Zhang G.Q."/>
            <person name="Liu K.W."/>
            <person name="Li Z."/>
            <person name="Lohaus R."/>
            <person name="Hsiao Y.Y."/>
            <person name="Niu S.C."/>
            <person name="Wang J.Y."/>
            <person name="Lin Y.C."/>
            <person name="Xu Q."/>
            <person name="Chen L.J."/>
            <person name="Yoshida K."/>
            <person name="Fujiwara S."/>
            <person name="Wang Z.W."/>
            <person name="Zhang Y.Q."/>
            <person name="Mitsuda N."/>
            <person name="Wang M."/>
            <person name="Liu G.H."/>
            <person name="Pecoraro L."/>
            <person name="Huang H.X."/>
            <person name="Xiao X.J."/>
            <person name="Lin M."/>
            <person name="Wu X.Y."/>
            <person name="Wu W.L."/>
            <person name="Chen Y.Y."/>
            <person name="Chang S.B."/>
            <person name="Sakamoto S."/>
            <person name="Ohme-Takagi M."/>
            <person name="Yagi M."/>
            <person name="Zeng S.J."/>
            <person name="Shen C.Y."/>
            <person name="Yeh C.M."/>
            <person name="Luo Y.B."/>
            <person name="Tsai W.C."/>
            <person name="Van de Peer Y."/>
            <person name="Liu Z.J."/>
        </authorList>
    </citation>
    <scope>NUCLEOTIDE SEQUENCE [LARGE SCALE GENOMIC DNA]</scope>
    <source>
        <tissue evidence="2">The whole plant</tissue>
    </source>
</reference>
<name>A0A2I0WUU6_9ASPA</name>
<gene>
    <name evidence="2" type="ORF">MA16_Dca000748</name>
</gene>
<keyword evidence="3" id="KW-1185">Reference proteome</keyword>